<reference evidence="2 3" key="1">
    <citation type="submission" date="2011-01" db="EMBL/GenBank/DDBJ databases">
        <authorList>
            <person name="Muzny D."/>
            <person name="Qin X."/>
            <person name="Deng J."/>
            <person name="Jiang H."/>
            <person name="Liu Y."/>
            <person name="Qu J."/>
            <person name="Song X.-Z."/>
            <person name="Zhang L."/>
            <person name="Thornton R."/>
            <person name="Coyle M."/>
            <person name="Francisco L."/>
            <person name="Jackson L."/>
            <person name="Javaid M."/>
            <person name="Korchina V."/>
            <person name="Kovar C."/>
            <person name="Mata R."/>
            <person name="Mathew T."/>
            <person name="Ngo R."/>
            <person name="Nguyen L."/>
            <person name="Nguyen N."/>
            <person name="Okwuonu G."/>
            <person name="Ongeri F."/>
            <person name="Pham C."/>
            <person name="Simmons D."/>
            <person name="Wilczek-Boney K."/>
            <person name="Hale W."/>
            <person name="Jakkamsetti A."/>
            <person name="Pham P."/>
            <person name="Ruth R."/>
            <person name="San Lucas F."/>
            <person name="Warren J."/>
            <person name="Zhang J."/>
            <person name="Zhao Z."/>
            <person name="Zhou C."/>
            <person name="Zhu D."/>
            <person name="Lee S."/>
            <person name="Bess C."/>
            <person name="Blankenburg K."/>
            <person name="Forbes L."/>
            <person name="Fu Q."/>
            <person name="Gubbala S."/>
            <person name="Hirani K."/>
            <person name="Jayaseelan J.C."/>
            <person name="Lara F."/>
            <person name="Munidasa M."/>
            <person name="Palculict T."/>
            <person name="Patil S."/>
            <person name="Pu L.-L."/>
            <person name="Saada N."/>
            <person name="Tang L."/>
            <person name="Weissenberger G."/>
            <person name="Zhu Y."/>
            <person name="Hemphill L."/>
            <person name="Shang Y."/>
            <person name="Youmans B."/>
            <person name="Ayvaz T."/>
            <person name="Ross M."/>
            <person name="Santibanez J."/>
            <person name="Aqrawi P."/>
            <person name="Gross S."/>
            <person name="Joshi V."/>
            <person name="Fowler G."/>
            <person name="Nazareth L."/>
            <person name="Reid J."/>
            <person name="Worley K."/>
            <person name="Petrosino J."/>
            <person name="Highlander S."/>
            <person name="Gibbs R."/>
        </authorList>
    </citation>
    <scope>NUCLEOTIDE SEQUENCE [LARGE SCALE GENOMIC DNA]</scope>
    <source>
        <strain evidence="2 3">ATCC 25976</strain>
    </source>
</reference>
<gene>
    <name evidence="2" type="ORF">HMPREF0027_2143</name>
</gene>
<protein>
    <submittedName>
        <fullName evidence="2">Uncharacterized protein</fullName>
    </submittedName>
</protein>
<keyword evidence="1" id="KW-0812">Transmembrane</keyword>
<organism evidence="2 3">
    <name type="scientific">Actinobacillus ureae ATCC 25976</name>
    <dbReference type="NCBI Taxonomy" id="887324"/>
    <lineage>
        <taxon>Bacteria</taxon>
        <taxon>Pseudomonadati</taxon>
        <taxon>Pseudomonadota</taxon>
        <taxon>Gammaproteobacteria</taxon>
        <taxon>Pasteurellales</taxon>
        <taxon>Pasteurellaceae</taxon>
        <taxon>Actinobacillus</taxon>
    </lineage>
</organism>
<evidence type="ECO:0000313" key="3">
    <source>
        <dbReference type="Proteomes" id="UP000005467"/>
    </source>
</evidence>
<keyword evidence="1" id="KW-0472">Membrane</keyword>
<proteinExistence type="predicted"/>
<dbReference type="HOGENOM" id="CLU_3283647_0_0_6"/>
<dbReference type="Proteomes" id="UP000005467">
    <property type="component" value="Unassembled WGS sequence"/>
</dbReference>
<name>E8KJW9_9PAST</name>
<comment type="caution">
    <text evidence="2">The sequence shown here is derived from an EMBL/GenBank/DDBJ whole genome shotgun (WGS) entry which is preliminary data.</text>
</comment>
<keyword evidence="3" id="KW-1185">Reference proteome</keyword>
<evidence type="ECO:0000256" key="1">
    <source>
        <dbReference type="SAM" id="Phobius"/>
    </source>
</evidence>
<sequence length="40" mass="4657">MQKNRPLLFSITSSSDTYPTIVFFLSLLTFSLLFIQINKM</sequence>
<evidence type="ECO:0000313" key="2">
    <source>
        <dbReference type="EMBL" id="EFX90810.1"/>
    </source>
</evidence>
<dbReference type="EMBL" id="AEVG01000137">
    <property type="protein sequence ID" value="EFX90810.1"/>
    <property type="molecule type" value="Genomic_DNA"/>
</dbReference>
<accession>E8KJW9</accession>
<keyword evidence="1" id="KW-1133">Transmembrane helix</keyword>
<dbReference type="AlphaFoldDB" id="E8KJW9"/>
<feature type="transmembrane region" description="Helical" evidence="1">
    <location>
        <begin position="20"/>
        <end position="37"/>
    </location>
</feature>